<proteinExistence type="inferred from homology"/>
<dbReference type="EC" id="2.1.1.72" evidence="2"/>
<evidence type="ECO:0000256" key="4">
    <source>
        <dbReference type="ARBA" id="ARBA00022679"/>
    </source>
</evidence>
<keyword evidence="5" id="KW-0949">S-adenosyl-L-methionine</keyword>
<dbReference type="InterPro" id="IPR050953">
    <property type="entry name" value="N4_N6_ade-DNA_methylase"/>
</dbReference>
<dbReference type="GO" id="GO:0009007">
    <property type="term" value="F:site-specific DNA-methyltransferase (adenine-specific) activity"/>
    <property type="evidence" value="ECO:0007669"/>
    <property type="project" value="UniProtKB-EC"/>
</dbReference>
<dbReference type="InterPro" id="IPR011639">
    <property type="entry name" value="MethylTrfase_TaqI-like_dom"/>
</dbReference>
<organism evidence="9 10">
    <name type="scientific">Nonomuraea endophytica</name>
    <dbReference type="NCBI Taxonomy" id="714136"/>
    <lineage>
        <taxon>Bacteria</taxon>
        <taxon>Bacillati</taxon>
        <taxon>Actinomycetota</taxon>
        <taxon>Actinomycetes</taxon>
        <taxon>Streptosporangiales</taxon>
        <taxon>Streptosporangiaceae</taxon>
        <taxon>Nonomuraea</taxon>
    </lineage>
</organism>
<protein>
    <recommendedName>
        <fullName evidence="2">site-specific DNA-methyltransferase (adenine-specific)</fullName>
        <ecNumber evidence="2">2.1.1.72</ecNumber>
    </recommendedName>
</protein>
<evidence type="ECO:0000256" key="5">
    <source>
        <dbReference type="ARBA" id="ARBA00022691"/>
    </source>
</evidence>
<dbReference type="Pfam" id="PF22837">
    <property type="entry name" value="M_Eco57I_C"/>
    <property type="match status" value="1"/>
</dbReference>
<evidence type="ECO:0000259" key="7">
    <source>
        <dbReference type="Pfam" id="PF07669"/>
    </source>
</evidence>
<dbReference type="SUPFAM" id="SSF53335">
    <property type="entry name" value="S-adenosyl-L-methionine-dependent methyltransferases"/>
    <property type="match status" value="1"/>
</dbReference>
<dbReference type="InterPro" id="IPR029063">
    <property type="entry name" value="SAM-dependent_MTases_sf"/>
</dbReference>
<dbReference type="RefSeq" id="WP_184971021.1">
    <property type="nucleotide sequence ID" value="NZ_JACHIN010000014.1"/>
</dbReference>
<comment type="catalytic activity">
    <reaction evidence="6">
        <text>a 2'-deoxyadenosine in DNA + S-adenosyl-L-methionine = an N(6)-methyl-2'-deoxyadenosine in DNA + S-adenosyl-L-homocysteine + H(+)</text>
        <dbReference type="Rhea" id="RHEA:15197"/>
        <dbReference type="Rhea" id="RHEA-COMP:12418"/>
        <dbReference type="Rhea" id="RHEA-COMP:12419"/>
        <dbReference type="ChEBI" id="CHEBI:15378"/>
        <dbReference type="ChEBI" id="CHEBI:57856"/>
        <dbReference type="ChEBI" id="CHEBI:59789"/>
        <dbReference type="ChEBI" id="CHEBI:90615"/>
        <dbReference type="ChEBI" id="CHEBI:90616"/>
        <dbReference type="EC" id="2.1.1.72"/>
    </reaction>
</comment>
<keyword evidence="4" id="KW-0808">Transferase</keyword>
<evidence type="ECO:0000313" key="10">
    <source>
        <dbReference type="Proteomes" id="UP000568380"/>
    </source>
</evidence>
<dbReference type="PANTHER" id="PTHR33841:SF5">
    <property type="entry name" value="DNA METHYLASE (MODIFICATION METHYLASE) (METHYLTRANSFERASE)-RELATED"/>
    <property type="match status" value="1"/>
</dbReference>
<dbReference type="InterPro" id="IPR054520">
    <property type="entry name" value="M_Eco57I_C"/>
</dbReference>
<evidence type="ECO:0000256" key="3">
    <source>
        <dbReference type="ARBA" id="ARBA00022603"/>
    </source>
</evidence>
<gene>
    <name evidence="9" type="ORF">HNR40_008117</name>
</gene>
<dbReference type="EMBL" id="JACHIN010000014">
    <property type="protein sequence ID" value="MBB5082621.1"/>
    <property type="molecule type" value="Genomic_DNA"/>
</dbReference>
<comment type="similarity">
    <text evidence="1">Belongs to the N(4)/N(6)-methyltransferase family.</text>
</comment>
<evidence type="ECO:0000256" key="6">
    <source>
        <dbReference type="ARBA" id="ARBA00047942"/>
    </source>
</evidence>
<dbReference type="GO" id="GO:0006304">
    <property type="term" value="P:DNA modification"/>
    <property type="evidence" value="ECO:0007669"/>
    <property type="project" value="InterPro"/>
</dbReference>
<keyword evidence="10" id="KW-1185">Reference proteome</keyword>
<sequence length="594" mass="65541">METSALVSKIIAWCVDPVRGIGPLDEEVVRGADAAERRLLGALGGVAKALVIRREMDTSSWPADINKWMDAAPALEDALTDAIIAELDANREILGLVYERIVAGKNRRKLGTFFTPADIMAYIETLIRHHHVQAKAIADPGAGVGAFSEVALKIWPEARVNAVDINLVTLGLLAASARPEIHGLSARLRLWRTDFLGWLADEWVRMEGPRLIFGNPPYTRHQLLTKQEKTDASNAAGQLSPSGRSGLSTYFLAASLSSLRDEDSLCLLLPVNWLEADYARSVRTYLWNEAERLVEIHLFPDSEIVFPGAQVSAMLLFVGPRAGREQALRIWEAKRVSGVFKAEPSIEIFRAGGEPATLMPSSLTPPVDPINGTTEHIALKDIASVRRGVATGNNKFFLLTDEQINELPTWTYAPAIARIREIQSDDFSAELHRELRDKGERSWILRVSSTDRANPAVNRLLTAGEAAGVPEAYLCKTRSVWYELEQIPTPHIIVSPMSKERFRVMLNSIGATPTNTLYGLRLLELFDSEENRRALVRWLRGHDGQAALTAIARRHGDGLLKLEPKALLTIRIPKTLVQKATSDSCSPAGQISAF</sequence>
<dbReference type="Gene3D" id="3.40.50.150">
    <property type="entry name" value="Vaccinia Virus protein VP39"/>
    <property type="match status" value="1"/>
</dbReference>
<comment type="caution">
    <text evidence="9">The sequence shown here is derived from an EMBL/GenBank/DDBJ whole genome shotgun (WGS) entry which is preliminary data.</text>
</comment>
<name>A0A7W8AAH2_9ACTN</name>
<evidence type="ECO:0000313" key="9">
    <source>
        <dbReference type="EMBL" id="MBB5082621.1"/>
    </source>
</evidence>
<feature type="domain" description="Type II methyltransferase M.Eco57I C-terminal" evidence="8">
    <location>
        <begin position="373"/>
        <end position="579"/>
    </location>
</feature>
<accession>A0A7W8AAH2</accession>
<dbReference type="Proteomes" id="UP000568380">
    <property type="component" value="Unassembled WGS sequence"/>
</dbReference>
<evidence type="ECO:0000256" key="1">
    <source>
        <dbReference type="ARBA" id="ARBA00006594"/>
    </source>
</evidence>
<feature type="domain" description="Type II methyltransferase M.TaqI-like" evidence="7">
    <location>
        <begin position="211"/>
        <end position="306"/>
    </location>
</feature>
<dbReference type="GO" id="GO:0032259">
    <property type="term" value="P:methylation"/>
    <property type="evidence" value="ECO:0007669"/>
    <property type="project" value="UniProtKB-KW"/>
</dbReference>
<evidence type="ECO:0000256" key="2">
    <source>
        <dbReference type="ARBA" id="ARBA00011900"/>
    </source>
</evidence>
<reference evidence="9 10" key="1">
    <citation type="submission" date="2020-08" db="EMBL/GenBank/DDBJ databases">
        <title>Genomic Encyclopedia of Type Strains, Phase IV (KMG-IV): sequencing the most valuable type-strain genomes for metagenomic binning, comparative biology and taxonomic classification.</title>
        <authorList>
            <person name="Goeker M."/>
        </authorList>
    </citation>
    <scope>NUCLEOTIDE SEQUENCE [LARGE SCALE GENOMIC DNA]</scope>
    <source>
        <strain evidence="9 10">DSM 45385</strain>
    </source>
</reference>
<evidence type="ECO:0000259" key="8">
    <source>
        <dbReference type="Pfam" id="PF22837"/>
    </source>
</evidence>
<keyword evidence="3" id="KW-0489">Methyltransferase</keyword>
<dbReference type="AlphaFoldDB" id="A0A7W8AAH2"/>
<dbReference type="Pfam" id="PF07669">
    <property type="entry name" value="Eco57I"/>
    <property type="match status" value="1"/>
</dbReference>
<dbReference type="PRINTS" id="PR00507">
    <property type="entry name" value="N12N6MTFRASE"/>
</dbReference>
<dbReference type="PANTHER" id="PTHR33841">
    <property type="entry name" value="DNA METHYLTRANSFERASE YEEA-RELATED"/>
    <property type="match status" value="1"/>
</dbReference>